<dbReference type="AlphaFoldDB" id="A0A922SH24"/>
<evidence type="ECO:0000313" key="3">
    <source>
        <dbReference type="EMBL" id="KAH9636678.1"/>
    </source>
</evidence>
<keyword evidence="2" id="KW-1133">Transmembrane helix</keyword>
<comment type="caution">
    <text evidence="3">The sequence shown here is derived from an EMBL/GenBank/DDBJ whole genome shotgun (WGS) entry which is preliminary data.</text>
</comment>
<evidence type="ECO:0000313" key="4">
    <source>
        <dbReference type="Proteomes" id="UP000814243"/>
    </source>
</evidence>
<dbReference type="EMBL" id="JACEFF010000487">
    <property type="protein sequence ID" value="KAH9636678.1"/>
    <property type="molecule type" value="Genomic_DNA"/>
</dbReference>
<protein>
    <submittedName>
        <fullName evidence="3">Uncharacterized protein</fullName>
    </submittedName>
</protein>
<keyword evidence="2" id="KW-0472">Membrane</keyword>
<keyword evidence="2" id="KW-0812">Transmembrane</keyword>
<name>A0A922SH24_SPOEX</name>
<accession>A0A922SH24</accession>
<evidence type="ECO:0000256" key="2">
    <source>
        <dbReference type="SAM" id="Phobius"/>
    </source>
</evidence>
<reference evidence="3" key="1">
    <citation type="journal article" date="2021" name="G3 (Bethesda)">
        <title>Genome and transcriptome analysis of the beet armyworm Spodoptera exigua reveals targets for pest control. .</title>
        <authorList>
            <person name="Simon S."/>
            <person name="Breeschoten T."/>
            <person name="Jansen H.J."/>
            <person name="Dirks R.P."/>
            <person name="Schranz M.E."/>
            <person name="Ros V.I.D."/>
        </authorList>
    </citation>
    <scope>NUCLEOTIDE SEQUENCE</scope>
    <source>
        <strain evidence="3">TB_SE_WUR_2020</strain>
    </source>
</reference>
<feature type="region of interest" description="Disordered" evidence="1">
    <location>
        <begin position="1"/>
        <end position="31"/>
    </location>
</feature>
<gene>
    <name evidence="3" type="ORF">HF086_008991</name>
</gene>
<sequence>MDGPLPFPREPRRARRSPSANPPAHQTTPNQLIHTRLTLRIDGDKNVLNTVVLWCCCGFFFIICGYGLYRQHTLEQRVLMLEQHFQELRRAAQVEQPALGAGPELSRKERDVGDCICPAG</sequence>
<evidence type="ECO:0000256" key="1">
    <source>
        <dbReference type="SAM" id="MobiDB-lite"/>
    </source>
</evidence>
<proteinExistence type="predicted"/>
<organism evidence="3 4">
    <name type="scientific">Spodoptera exigua</name>
    <name type="common">Beet armyworm</name>
    <name type="synonym">Noctua fulgens</name>
    <dbReference type="NCBI Taxonomy" id="7107"/>
    <lineage>
        <taxon>Eukaryota</taxon>
        <taxon>Metazoa</taxon>
        <taxon>Ecdysozoa</taxon>
        <taxon>Arthropoda</taxon>
        <taxon>Hexapoda</taxon>
        <taxon>Insecta</taxon>
        <taxon>Pterygota</taxon>
        <taxon>Neoptera</taxon>
        <taxon>Endopterygota</taxon>
        <taxon>Lepidoptera</taxon>
        <taxon>Glossata</taxon>
        <taxon>Ditrysia</taxon>
        <taxon>Noctuoidea</taxon>
        <taxon>Noctuidae</taxon>
        <taxon>Amphipyrinae</taxon>
        <taxon>Spodoptera</taxon>
    </lineage>
</organism>
<feature type="transmembrane region" description="Helical" evidence="2">
    <location>
        <begin position="51"/>
        <end position="69"/>
    </location>
</feature>
<dbReference type="Proteomes" id="UP000814243">
    <property type="component" value="Unassembled WGS sequence"/>
</dbReference>